<reference evidence="2" key="1">
    <citation type="journal article" date="2022" name="bioRxiv">
        <title>Sequencing and chromosome-scale assembly of the giantPleurodeles waltlgenome.</title>
        <authorList>
            <person name="Brown T."/>
            <person name="Elewa A."/>
            <person name="Iarovenko S."/>
            <person name="Subramanian E."/>
            <person name="Araus A.J."/>
            <person name="Petzold A."/>
            <person name="Susuki M."/>
            <person name="Suzuki K.-i.T."/>
            <person name="Hayashi T."/>
            <person name="Toyoda A."/>
            <person name="Oliveira C."/>
            <person name="Osipova E."/>
            <person name="Leigh N.D."/>
            <person name="Simon A."/>
            <person name="Yun M.H."/>
        </authorList>
    </citation>
    <scope>NUCLEOTIDE SEQUENCE</scope>
    <source>
        <strain evidence="2">20211129_DDA</strain>
        <tissue evidence="2">Liver</tissue>
    </source>
</reference>
<gene>
    <name evidence="2" type="ORF">NDU88_012682</name>
</gene>
<feature type="region of interest" description="Disordered" evidence="1">
    <location>
        <begin position="100"/>
        <end position="132"/>
    </location>
</feature>
<protein>
    <submittedName>
        <fullName evidence="2">Uncharacterized protein</fullName>
    </submittedName>
</protein>
<name>A0AAV7R6S9_PLEWA</name>
<evidence type="ECO:0000313" key="3">
    <source>
        <dbReference type="Proteomes" id="UP001066276"/>
    </source>
</evidence>
<dbReference type="Proteomes" id="UP001066276">
    <property type="component" value="Chromosome 6"/>
</dbReference>
<evidence type="ECO:0000313" key="2">
    <source>
        <dbReference type="EMBL" id="KAJ1146405.1"/>
    </source>
</evidence>
<organism evidence="2 3">
    <name type="scientific">Pleurodeles waltl</name>
    <name type="common">Iberian ribbed newt</name>
    <dbReference type="NCBI Taxonomy" id="8319"/>
    <lineage>
        <taxon>Eukaryota</taxon>
        <taxon>Metazoa</taxon>
        <taxon>Chordata</taxon>
        <taxon>Craniata</taxon>
        <taxon>Vertebrata</taxon>
        <taxon>Euteleostomi</taxon>
        <taxon>Amphibia</taxon>
        <taxon>Batrachia</taxon>
        <taxon>Caudata</taxon>
        <taxon>Salamandroidea</taxon>
        <taxon>Salamandridae</taxon>
        <taxon>Pleurodelinae</taxon>
        <taxon>Pleurodeles</taxon>
    </lineage>
</organism>
<evidence type="ECO:0000256" key="1">
    <source>
        <dbReference type="SAM" id="MobiDB-lite"/>
    </source>
</evidence>
<comment type="caution">
    <text evidence="2">The sequence shown here is derived from an EMBL/GenBank/DDBJ whole genome shotgun (WGS) entry which is preliminary data.</text>
</comment>
<proteinExistence type="predicted"/>
<dbReference type="EMBL" id="JANPWB010000010">
    <property type="protein sequence ID" value="KAJ1146405.1"/>
    <property type="molecule type" value="Genomic_DNA"/>
</dbReference>
<feature type="compositionally biased region" description="Polar residues" evidence="1">
    <location>
        <begin position="120"/>
        <end position="132"/>
    </location>
</feature>
<sequence>MEKTRPRQTQGDINLRGRGEGCPFDWPPPQGKLGQTTHVTQQPLLVLPRSAESPAQAYLPRSTAGIKSDPDANTAQMSLDPAERDRCDVAATASTVLLTPSVSSSSLSRARDVEQESRGRGNTTLSSSLTNE</sequence>
<accession>A0AAV7R6S9</accession>
<feature type="compositionally biased region" description="Basic and acidic residues" evidence="1">
    <location>
        <begin position="109"/>
        <end position="119"/>
    </location>
</feature>
<keyword evidence="3" id="KW-1185">Reference proteome</keyword>
<feature type="region of interest" description="Disordered" evidence="1">
    <location>
        <begin position="53"/>
        <end position="81"/>
    </location>
</feature>
<dbReference type="AlphaFoldDB" id="A0AAV7R6S9"/>
<feature type="region of interest" description="Disordered" evidence="1">
    <location>
        <begin position="1"/>
        <end position="35"/>
    </location>
</feature>